<comment type="similarity">
    <text evidence="1 5">Belongs to the cytochrome P450 family.</text>
</comment>
<dbReference type="InterPro" id="IPR017972">
    <property type="entry name" value="Cyt_P450_CS"/>
</dbReference>
<dbReference type="EMBL" id="JAGTJR010000013">
    <property type="protein sequence ID" value="KAH7050122.1"/>
    <property type="molecule type" value="Genomic_DNA"/>
</dbReference>
<dbReference type="PRINTS" id="PR00463">
    <property type="entry name" value="EP450I"/>
</dbReference>
<keyword evidence="2 5" id="KW-0479">Metal-binding</keyword>
<evidence type="ECO:0000256" key="6">
    <source>
        <dbReference type="SAM" id="Phobius"/>
    </source>
</evidence>
<keyword evidence="3 5" id="KW-0560">Oxidoreductase</keyword>
<evidence type="ECO:0000313" key="8">
    <source>
        <dbReference type="Proteomes" id="UP000774617"/>
    </source>
</evidence>
<keyword evidence="4 5" id="KW-0408">Iron</keyword>
<sequence length="512" mass="58921">MIDVASLALGLAFLYVLYASVNTRKRIPPDARPLPGPQGAPWLGPFWNLPVEGVWHQWCEWAKEFGPIYQMTLMGVTHVIVTKEDVAHDLLAKRGAIYSDRGAVPSVVNSKSTLSHGDGAGEYLPLMGRNEFWARQRKFAHGVLATARSEGFSDYPLLESRRYLYELMKNPASYSKTIENFTSRIMCRLIWADPAHGNDLQQSAWQLLVQMSPAGPLTNRLTPLLWLPRWLSPWMSKEKKRHDAQESWFLRLQRETLMQMAEKRAKPSFMKTYFQTMRKHNFQDEKEAAFTMGMLGVAGVFTMGSPLHTFILAMVLFPQWLKPMQEEMDRELGGDRPPEAKDYPRLPFLRAVIMECIRWRPAVPTGVAHEAEQDDVYNGYHIPKGALVHPVQWAFSRDESKFPDAETFNPMRWLEPSSPAYKEPLTQYPTIQNYSLFGFGRRTCMGQDLTENTLLKRDSLGREIDVPMNAYNSLLIIKPDRFDFELVPRSEKHARVVEQRYEEALRTDPHAE</sequence>
<dbReference type="Proteomes" id="UP000774617">
    <property type="component" value="Unassembled WGS sequence"/>
</dbReference>
<evidence type="ECO:0000256" key="2">
    <source>
        <dbReference type="ARBA" id="ARBA00022723"/>
    </source>
</evidence>
<keyword evidence="6" id="KW-1133">Transmembrane helix</keyword>
<dbReference type="SUPFAM" id="SSF48264">
    <property type="entry name" value="Cytochrome P450"/>
    <property type="match status" value="1"/>
</dbReference>
<dbReference type="InterPro" id="IPR050364">
    <property type="entry name" value="Cytochrome_P450_fung"/>
</dbReference>
<keyword evidence="5" id="KW-0503">Monooxygenase</keyword>
<evidence type="ECO:0000256" key="4">
    <source>
        <dbReference type="ARBA" id="ARBA00023004"/>
    </source>
</evidence>
<evidence type="ECO:0000256" key="1">
    <source>
        <dbReference type="ARBA" id="ARBA00010617"/>
    </source>
</evidence>
<keyword evidence="6" id="KW-0812">Transmembrane</keyword>
<proteinExistence type="inferred from homology"/>
<evidence type="ECO:0000256" key="3">
    <source>
        <dbReference type="ARBA" id="ARBA00023002"/>
    </source>
</evidence>
<protein>
    <submittedName>
        <fullName evidence="7">Cytochrome P450</fullName>
    </submittedName>
</protein>
<evidence type="ECO:0000256" key="5">
    <source>
        <dbReference type="RuleBase" id="RU000461"/>
    </source>
</evidence>
<evidence type="ECO:0000313" key="7">
    <source>
        <dbReference type="EMBL" id="KAH7050122.1"/>
    </source>
</evidence>
<gene>
    <name evidence="7" type="ORF">B0J12DRAFT_740402</name>
</gene>
<feature type="transmembrane region" description="Helical" evidence="6">
    <location>
        <begin position="288"/>
        <end position="317"/>
    </location>
</feature>
<reference evidence="7 8" key="1">
    <citation type="journal article" date="2021" name="Nat. Commun.">
        <title>Genetic determinants of endophytism in the Arabidopsis root mycobiome.</title>
        <authorList>
            <person name="Mesny F."/>
            <person name="Miyauchi S."/>
            <person name="Thiergart T."/>
            <person name="Pickel B."/>
            <person name="Atanasova L."/>
            <person name="Karlsson M."/>
            <person name="Huettel B."/>
            <person name="Barry K.W."/>
            <person name="Haridas S."/>
            <person name="Chen C."/>
            <person name="Bauer D."/>
            <person name="Andreopoulos W."/>
            <person name="Pangilinan J."/>
            <person name="LaButti K."/>
            <person name="Riley R."/>
            <person name="Lipzen A."/>
            <person name="Clum A."/>
            <person name="Drula E."/>
            <person name="Henrissat B."/>
            <person name="Kohler A."/>
            <person name="Grigoriev I.V."/>
            <person name="Martin F.M."/>
            <person name="Hacquard S."/>
        </authorList>
    </citation>
    <scope>NUCLEOTIDE SEQUENCE [LARGE SCALE GENOMIC DNA]</scope>
    <source>
        <strain evidence="7 8">MPI-SDFR-AT-0080</strain>
    </source>
</reference>
<organism evidence="7 8">
    <name type="scientific">Macrophomina phaseolina</name>
    <dbReference type="NCBI Taxonomy" id="35725"/>
    <lineage>
        <taxon>Eukaryota</taxon>
        <taxon>Fungi</taxon>
        <taxon>Dikarya</taxon>
        <taxon>Ascomycota</taxon>
        <taxon>Pezizomycotina</taxon>
        <taxon>Dothideomycetes</taxon>
        <taxon>Dothideomycetes incertae sedis</taxon>
        <taxon>Botryosphaeriales</taxon>
        <taxon>Botryosphaeriaceae</taxon>
        <taxon>Macrophomina</taxon>
    </lineage>
</organism>
<dbReference type="InterPro" id="IPR036396">
    <property type="entry name" value="Cyt_P450_sf"/>
</dbReference>
<dbReference type="InterPro" id="IPR001128">
    <property type="entry name" value="Cyt_P450"/>
</dbReference>
<dbReference type="Gene3D" id="1.10.630.10">
    <property type="entry name" value="Cytochrome P450"/>
    <property type="match status" value="1"/>
</dbReference>
<comment type="caution">
    <text evidence="7">The sequence shown here is derived from an EMBL/GenBank/DDBJ whole genome shotgun (WGS) entry which is preliminary data.</text>
</comment>
<accession>A0ABQ8GAI8</accession>
<dbReference type="PANTHER" id="PTHR46300">
    <property type="entry name" value="P450, PUTATIVE (EUROFUNG)-RELATED-RELATED"/>
    <property type="match status" value="1"/>
</dbReference>
<name>A0ABQ8GAI8_9PEZI</name>
<dbReference type="Pfam" id="PF00067">
    <property type="entry name" value="p450"/>
    <property type="match status" value="1"/>
</dbReference>
<dbReference type="PANTHER" id="PTHR46300:SF8">
    <property type="entry name" value="CYTOCHROME P450 2E1"/>
    <property type="match status" value="1"/>
</dbReference>
<dbReference type="PROSITE" id="PS00086">
    <property type="entry name" value="CYTOCHROME_P450"/>
    <property type="match status" value="1"/>
</dbReference>
<dbReference type="InterPro" id="IPR002401">
    <property type="entry name" value="Cyt_P450_E_grp-I"/>
</dbReference>
<keyword evidence="6" id="KW-0472">Membrane</keyword>
<keyword evidence="8" id="KW-1185">Reference proteome</keyword>
<keyword evidence="5" id="KW-0349">Heme</keyword>